<protein>
    <recommendedName>
        <fullName evidence="11">Cullin family profile domain-containing protein</fullName>
    </recommendedName>
</protein>
<dbReference type="GO" id="GO:0000278">
    <property type="term" value="P:mitotic cell cycle"/>
    <property type="evidence" value="ECO:0007669"/>
    <property type="project" value="UniProtKB-ARBA"/>
</dbReference>
<evidence type="ECO:0000256" key="8">
    <source>
        <dbReference type="RuleBase" id="RU003829"/>
    </source>
</evidence>
<dbReference type="PANTHER" id="PTHR11932">
    <property type="entry name" value="CULLIN"/>
    <property type="match status" value="1"/>
</dbReference>
<dbReference type="GO" id="GO:0010468">
    <property type="term" value="P:regulation of gene expression"/>
    <property type="evidence" value="ECO:0007669"/>
    <property type="project" value="UniProtKB-ARBA"/>
</dbReference>
<feature type="region of interest" description="Disordered" evidence="10">
    <location>
        <begin position="348"/>
        <end position="409"/>
    </location>
</feature>
<dbReference type="Proteomes" id="UP000319731">
    <property type="component" value="Unassembled WGS sequence"/>
</dbReference>
<feature type="region of interest" description="Disordered" evidence="10">
    <location>
        <begin position="1"/>
        <end position="22"/>
    </location>
</feature>
<dbReference type="GO" id="GO:0031461">
    <property type="term" value="C:cullin-RING ubiquitin ligase complex"/>
    <property type="evidence" value="ECO:0007669"/>
    <property type="project" value="InterPro"/>
</dbReference>
<evidence type="ECO:0000256" key="3">
    <source>
        <dbReference type="ARBA" id="ARBA00006019"/>
    </source>
</evidence>
<evidence type="ECO:0000256" key="9">
    <source>
        <dbReference type="SAM" id="Coils"/>
    </source>
</evidence>
<reference evidence="12 13" key="1">
    <citation type="journal article" date="2019" name="Sci. Rep.">
        <title>Comparative genomics of chytrid fungi reveal insights into the obligate biotrophic and pathogenic lifestyle of Synchytrium endobioticum.</title>
        <authorList>
            <person name="van de Vossenberg B.T.L.H."/>
            <person name="Warris S."/>
            <person name="Nguyen H.D.T."/>
            <person name="van Gent-Pelzer M.P.E."/>
            <person name="Joly D.L."/>
            <person name="van de Geest H.C."/>
            <person name="Bonants P.J.M."/>
            <person name="Smith D.S."/>
            <person name="Levesque C.A."/>
            <person name="van der Lee T.A.J."/>
        </authorList>
    </citation>
    <scope>NUCLEOTIDE SEQUENCE [LARGE SCALE GENOMIC DNA]</scope>
    <source>
        <strain evidence="12 13">JEL517</strain>
    </source>
</reference>
<dbReference type="InterPro" id="IPR016159">
    <property type="entry name" value="Cullin_repeat-like_dom_sf"/>
</dbReference>
<dbReference type="GO" id="GO:0005634">
    <property type="term" value="C:nucleus"/>
    <property type="evidence" value="ECO:0007669"/>
    <property type="project" value="UniProtKB-SubCell"/>
</dbReference>
<dbReference type="GO" id="GO:0006915">
    <property type="term" value="P:apoptotic process"/>
    <property type="evidence" value="ECO:0007669"/>
    <property type="project" value="UniProtKB-ARBA"/>
</dbReference>
<evidence type="ECO:0000259" key="11">
    <source>
        <dbReference type="PROSITE" id="PS50069"/>
    </source>
</evidence>
<feature type="compositionally biased region" description="Low complexity" evidence="10">
    <location>
        <begin position="348"/>
        <end position="362"/>
    </location>
</feature>
<organism evidence="12 13">
    <name type="scientific">Synchytrium microbalum</name>
    <dbReference type="NCBI Taxonomy" id="1806994"/>
    <lineage>
        <taxon>Eukaryota</taxon>
        <taxon>Fungi</taxon>
        <taxon>Fungi incertae sedis</taxon>
        <taxon>Chytridiomycota</taxon>
        <taxon>Chytridiomycota incertae sedis</taxon>
        <taxon>Chytridiomycetes</taxon>
        <taxon>Synchytriales</taxon>
        <taxon>Synchytriaceae</taxon>
        <taxon>Synchytrium</taxon>
    </lineage>
</organism>
<feature type="coiled-coil region" evidence="9">
    <location>
        <begin position="240"/>
        <end position="267"/>
    </location>
</feature>
<dbReference type="SUPFAM" id="SSF46785">
    <property type="entry name" value="Winged helix' DNA-binding domain"/>
    <property type="match status" value="1"/>
</dbReference>
<dbReference type="GO" id="GO:0031625">
    <property type="term" value="F:ubiquitin protein ligase binding"/>
    <property type="evidence" value="ECO:0007669"/>
    <property type="project" value="InterPro"/>
</dbReference>
<evidence type="ECO:0000256" key="5">
    <source>
        <dbReference type="ARBA" id="ARBA00022843"/>
    </source>
</evidence>
<dbReference type="FunFam" id="1.20.1310.10:FF:000001">
    <property type="entry name" value="Cullin 3"/>
    <property type="match status" value="1"/>
</dbReference>
<dbReference type="RefSeq" id="XP_031022889.1">
    <property type="nucleotide sequence ID" value="XM_031171128.1"/>
</dbReference>
<dbReference type="EMBL" id="QEAO01000044">
    <property type="protein sequence ID" value="TPX31468.1"/>
    <property type="molecule type" value="Genomic_DNA"/>
</dbReference>
<dbReference type="Pfam" id="PF00888">
    <property type="entry name" value="Cullin"/>
    <property type="match status" value="1"/>
</dbReference>
<gene>
    <name evidence="12" type="ORF">SmJEL517_g05201</name>
</gene>
<dbReference type="Gene3D" id="6.10.280.240">
    <property type="match status" value="1"/>
</dbReference>
<dbReference type="GO" id="GO:0007165">
    <property type="term" value="P:signal transduction"/>
    <property type="evidence" value="ECO:0007669"/>
    <property type="project" value="UniProtKB-ARBA"/>
</dbReference>
<keyword evidence="4" id="KW-1017">Isopeptide bond</keyword>
<dbReference type="PROSITE" id="PS50069">
    <property type="entry name" value="CULLIN_2"/>
    <property type="match status" value="1"/>
</dbReference>
<evidence type="ECO:0000256" key="2">
    <source>
        <dbReference type="ARBA" id="ARBA00004906"/>
    </source>
</evidence>
<dbReference type="Gene3D" id="1.20.1310.10">
    <property type="entry name" value="Cullin Repeats"/>
    <property type="match status" value="4"/>
</dbReference>
<dbReference type="GO" id="GO:0043161">
    <property type="term" value="P:proteasome-mediated ubiquitin-dependent protein catabolic process"/>
    <property type="evidence" value="ECO:0007669"/>
    <property type="project" value="UniProtKB-ARBA"/>
</dbReference>
<dbReference type="InterPro" id="IPR045093">
    <property type="entry name" value="Cullin"/>
</dbReference>
<dbReference type="PROSITE" id="PS01256">
    <property type="entry name" value="CULLIN_1"/>
    <property type="match status" value="1"/>
</dbReference>
<dbReference type="InterPro" id="IPR036317">
    <property type="entry name" value="Cullin_homology_sf"/>
</dbReference>
<comment type="subcellular location">
    <subcellularLocation>
        <location evidence="1">Nucleus</location>
    </subcellularLocation>
</comment>
<proteinExistence type="inferred from homology"/>
<dbReference type="FunFam" id="1.10.10.10:FF:000091">
    <property type="entry name" value="Cullin 3"/>
    <property type="match status" value="1"/>
</dbReference>
<dbReference type="OrthoDB" id="27073at2759"/>
<dbReference type="SUPFAM" id="SSF74788">
    <property type="entry name" value="Cullin repeat-like"/>
    <property type="match status" value="1"/>
</dbReference>
<accession>A0A507BWB7</accession>
<evidence type="ECO:0000313" key="13">
    <source>
        <dbReference type="Proteomes" id="UP000319731"/>
    </source>
</evidence>
<sequence>MSSSQRRAAKTPGKIRPVKKSDSQFDETWGKLSAAIGEIYHKNASTLSFEEIYRNAYNMVLNKHGDRLYNGVRDVISKHLDDAVAEDIVDLFERRDDFLREIRLVWSDHTTCMLMIRDILMYMDRVYVKTAGLPIVYDMGLDLFRERVVRSPKHDIKGHLKDTLLREIERERGGEAIDRQVVKSIVEMMLTLPSSLEKRNAAGDLIKTEGSTVYHADFEPAFLEASATFYKTESDRYLEHSDATAYLKQVERRLREEEERTKHYLASGTEPHIRAVVEQQTLQNHVKTIIEMEGSGLVSMLEYDKHPDLSRMYKLFSRISNGHPSMKKAVANHLLALGKNLNETLGGLPSTISNPTTTTIPTEPLPGPSASSSADVVKATTSNQDDNGATNMDEDGAETAAAASSSNVNGGPTPLKWVEAILALKDKFDATLEIAFGKDKSFQTDINSALEVVINRNNKSPEFVSLFIDENLRKGLKGKSEEETEVVLDKTITIFRFIHEKDVFERYYKQHLAKRLLFGRSVSDDVEKSMIAKLKVECGYQFTTKLEGMFQDMRMSSDTQTDFRHYMSQLANAPSSMFELSASILTSTFWPISSTISSCVYPTEVQAIVENFQRFYYGRHSGRRLTWLPHLGTADLRAQFEKGKKELNLSTHGMVVLVGVFNRVSDNEWVTYQRIADETQIPDVDLKRCLQSLSLAKYKILLKKAKGREVGPGDEFQVNIKFTHQLQKIKILTIASSNAGTNANQMESEAERAETVAKVDEERKHMLEAAIVRVMKARKKMVHNDLVIEVTKQLTGRFAPTPPMVKKRIEGLIEREYLERDKTDRKLYVYQA</sequence>
<feature type="domain" description="Cullin family profile" evidence="11">
    <location>
        <begin position="459"/>
        <end position="694"/>
    </location>
</feature>
<evidence type="ECO:0000313" key="12">
    <source>
        <dbReference type="EMBL" id="TPX31468.1"/>
    </source>
</evidence>
<evidence type="ECO:0000256" key="4">
    <source>
        <dbReference type="ARBA" id="ARBA00022499"/>
    </source>
</evidence>
<keyword evidence="9" id="KW-0175">Coiled coil</keyword>
<comment type="pathway">
    <text evidence="2">Protein modification; protein ubiquitination.</text>
</comment>
<dbReference type="InterPro" id="IPR036390">
    <property type="entry name" value="WH_DNA-bd_sf"/>
</dbReference>
<feature type="compositionally biased region" description="Polar residues" evidence="10">
    <location>
        <begin position="369"/>
        <end position="390"/>
    </location>
</feature>
<dbReference type="GO" id="GO:0006950">
    <property type="term" value="P:response to stress"/>
    <property type="evidence" value="ECO:0007669"/>
    <property type="project" value="UniProtKB-ARBA"/>
</dbReference>
<dbReference type="Gene3D" id="3.30.230.130">
    <property type="entry name" value="Cullin, Chain C, Domain 2"/>
    <property type="match status" value="1"/>
</dbReference>
<keyword evidence="13" id="KW-1185">Reference proteome</keyword>
<dbReference type="SMART" id="SM00884">
    <property type="entry name" value="Cullin_Nedd8"/>
    <property type="match status" value="1"/>
</dbReference>
<dbReference type="AlphaFoldDB" id="A0A507BWB7"/>
<dbReference type="SUPFAM" id="SSF75632">
    <property type="entry name" value="Cullin homology domain"/>
    <property type="match status" value="1"/>
</dbReference>
<dbReference type="Gene3D" id="1.10.10.10">
    <property type="entry name" value="Winged helix-like DNA-binding domain superfamily/Winged helix DNA-binding domain"/>
    <property type="match status" value="1"/>
</dbReference>
<dbReference type="Pfam" id="PF26557">
    <property type="entry name" value="Cullin_AB"/>
    <property type="match status" value="1"/>
</dbReference>
<dbReference type="GO" id="GO:0000209">
    <property type="term" value="P:protein polyubiquitination"/>
    <property type="evidence" value="ECO:0007669"/>
    <property type="project" value="UniProtKB-ARBA"/>
</dbReference>
<name>A0A507BWB7_9FUNG</name>
<keyword evidence="5" id="KW-0832">Ubl conjugation</keyword>
<dbReference type="FunFam" id="1.20.1310.10:FF:000002">
    <property type="entry name" value="cullin-3 isoform X1"/>
    <property type="match status" value="1"/>
</dbReference>
<dbReference type="SMART" id="SM00182">
    <property type="entry name" value="CULLIN"/>
    <property type="match status" value="1"/>
</dbReference>
<dbReference type="InterPro" id="IPR059120">
    <property type="entry name" value="Cullin-like_AB"/>
</dbReference>
<dbReference type="GO" id="GO:0005737">
    <property type="term" value="C:cytoplasm"/>
    <property type="evidence" value="ECO:0007669"/>
    <property type="project" value="UniProtKB-ARBA"/>
</dbReference>
<evidence type="ECO:0000256" key="10">
    <source>
        <dbReference type="SAM" id="MobiDB-lite"/>
    </source>
</evidence>
<evidence type="ECO:0000256" key="6">
    <source>
        <dbReference type="ARBA" id="ARBA00023242"/>
    </source>
</evidence>
<dbReference type="InterPro" id="IPR019559">
    <property type="entry name" value="Cullin_neddylation_domain"/>
</dbReference>
<comment type="caution">
    <text evidence="12">The sequence shown here is derived from an EMBL/GenBank/DDBJ whole genome shotgun (WGS) entry which is preliminary data.</text>
</comment>
<comment type="similarity">
    <text evidence="3 7 8">Belongs to the cullin family.</text>
</comment>
<dbReference type="InterPro" id="IPR001373">
    <property type="entry name" value="Cullin_N"/>
</dbReference>
<dbReference type="InterPro" id="IPR036388">
    <property type="entry name" value="WH-like_DNA-bd_sf"/>
</dbReference>
<dbReference type="GO" id="GO:0080090">
    <property type="term" value="P:regulation of primary metabolic process"/>
    <property type="evidence" value="ECO:0007669"/>
    <property type="project" value="UniProtKB-ARBA"/>
</dbReference>
<dbReference type="STRING" id="1806994.A0A507BWB7"/>
<evidence type="ECO:0000256" key="1">
    <source>
        <dbReference type="ARBA" id="ARBA00004123"/>
    </source>
</evidence>
<dbReference type="FunFam" id="1.20.1310.10:FF:000006">
    <property type="entry name" value="Cullin 3"/>
    <property type="match status" value="1"/>
</dbReference>
<keyword evidence="6" id="KW-0539">Nucleus</keyword>
<dbReference type="Pfam" id="PF10557">
    <property type="entry name" value="Cullin_Nedd8"/>
    <property type="match status" value="1"/>
</dbReference>
<dbReference type="InterPro" id="IPR016158">
    <property type="entry name" value="Cullin_homology"/>
</dbReference>
<dbReference type="GeneID" id="42006425"/>
<evidence type="ECO:0000256" key="7">
    <source>
        <dbReference type="PROSITE-ProRule" id="PRU00330"/>
    </source>
</evidence>
<dbReference type="InterPro" id="IPR016157">
    <property type="entry name" value="Cullin_CS"/>
</dbReference>